<evidence type="ECO:0000256" key="7">
    <source>
        <dbReference type="ARBA" id="ARBA00049458"/>
    </source>
</evidence>
<evidence type="ECO:0000313" key="10">
    <source>
        <dbReference type="Proteomes" id="UP000092462"/>
    </source>
</evidence>
<evidence type="ECO:0000256" key="3">
    <source>
        <dbReference type="ARBA" id="ARBA00022692"/>
    </source>
</evidence>
<dbReference type="EMBL" id="AJVK01016736">
    <property type="status" value="NOT_ANNOTATED_CDS"/>
    <property type="molecule type" value="Genomic_DNA"/>
</dbReference>
<dbReference type="EnsemblMetazoa" id="PPAI009511-RA">
    <property type="protein sequence ID" value="PPAI009511-PA"/>
    <property type="gene ID" value="PPAI009511"/>
</dbReference>
<comment type="catalytic activity">
    <reaction evidence="8">
        <text>a 1-O-(1Z-alkenyl)-sn-glycero-3-phosphocholine + H2O = a 2,3-saturated aldehyde + sn-glycerol 3-phosphocholine</text>
        <dbReference type="Rhea" id="RHEA:22544"/>
        <dbReference type="ChEBI" id="CHEBI:15377"/>
        <dbReference type="ChEBI" id="CHEBI:16870"/>
        <dbReference type="ChEBI" id="CHEBI:73359"/>
        <dbReference type="ChEBI" id="CHEBI:77287"/>
        <dbReference type="EC" id="3.3.2.2"/>
    </reaction>
</comment>
<dbReference type="VEuPathDB" id="VectorBase:PPAPM1_002761"/>
<proteinExistence type="inferred from homology"/>
<dbReference type="PANTHER" id="PTHR31885:SF6">
    <property type="entry name" value="GH04784P"/>
    <property type="match status" value="1"/>
</dbReference>
<dbReference type="PANTHER" id="PTHR31885">
    <property type="entry name" value="GH04784P"/>
    <property type="match status" value="1"/>
</dbReference>
<dbReference type="GO" id="GO:0016020">
    <property type="term" value="C:membrane"/>
    <property type="evidence" value="ECO:0007669"/>
    <property type="project" value="UniProtKB-SubCell"/>
</dbReference>
<dbReference type="KEGG" id="ppap:129799829"/>
<comment type="similarity">
    <text evidence="2">Belongs to the TMEM86 family.</text>
</comment>
<organism evidence="9 10">
    <name type="scientific">Phlebotomus papatasi</name>
    <name type="common">Sandfly</name>
    <dbReference type="NCBI Taxonomy" id="29031"/>
    <lineage>
        <taxon>Eukaryota</taxon>
        <taxon>Metazoa</taxon>
        <taxon>Ecdysozoa</taxon>
        <taxon>Arthropoda</taxon>
        <taxon>Hexapoda</taxon>
        <taxon>Insecta</taxon>
        <taxon>Pterygota</taxon>
        <taxon>Neoptera</taxon>
        <taxon>Endopterygota</taxon>
        <taxon>Diptera</taxon>
        <taxon>Nematocera</taxon>
        <taxon>Psychodoidea</taxon>
        <taxon>Psychodidae</taxon>
        <taxon>Phlebotomus</taxon>
        <taxon>Phlebotomus</taxon>
    </lineage>
</organism>
<dbReference type="RefSeq" id="XP_055700036.1">
    <property type="nucleotide sequence ID" value="XM_055844061.1"/>
</dbReference>
<keyword evidence="4" id="KW-1133">Transmembrane helix</keyword>
<evidence type="ECO:0000256" key="2">
    <source>
        <dbReference type="ARBA" id="ARBA00007375"/>
    </source>
</evidence>
<protein>
    <recommendedName>
        <fullName evidence="6">lysoplasmalogenase</fullName>
        <ecNumber evidence="6">3.3.2.2</ecNumber>
    </recommendedName>
</protein>
<accession>A0A1B0DMC1</accession>
<evidence type="ECO:0000256" key="4">
    <source>
        <dbReference type="ARBA" id="ARBA00022989"/>
    </source>
</evidence>
<keyword evidence="5" id="KW-0472">Membrane</keyword>
<dbReference type="VEuPathDB" id="VectorBase:PPAI009511"/>
<dbReference type="GeneID" id="129799829"/>
<dbReference type="GO" id="GO:0047408">
    <property type="term" value="F:alkenylglycerophosphocholine hydrolase activity"/>
    <property type="evidence" value="ECO:0007669"/>
    <property type="project" value="UniProtKB-EC"/>
</dbReference>
<dbReference type="OrthoDB" id="2133758at2759"/>
<dbReference type="AlphaFoldDB" id="A0A1B0DMC1"/>
<name>A0A1B0DMC1_PHLPP</name>
<comment type="subcellular location">
    <subcellularLocation>
        <location evidence="1">Membrane</location>
        <topology evidence="1">Multi-pass membrane protein</topology>
    </subcellularLocation>
</comment>
<evidence type="ECO:0000313" key="9">
    <source>
        <dbReference type="EnsemblMetazoa" id="PPAI009511-PA"/>
    </source>
</evidence>
<comment type="catalytic activity">
    <reaction evidence="7">
        <text>a 1-O-(1Z-alkenyl)-sn-glycero-3-phosphoethanolamine + H2O = a 2,3-saturated aldehyde + sn-glycero-3-phosphoethanolamine</text>
        <dbReference type="Rhea" id="RHEA:16905"/>
        <dbReference type="ChEBI" id="CHEBI:15377"/>
        <dbReference type="ChEBI" id="CHEBI:73359"/>
        <dbReference type="ChEBI" id="CHEBI:77288"/>
        <dbReference type="ChEBI" id="CHEBI:143890"/>
        <dbReference type="EC" id="3.3.2.2"/>
    </reaction>
</comment>
<keyword evidence="3" id="KW-0812">Transmembrane</keyword>
<keyword evidence="10" id="KW-1185">Reference proteome</keyword>
<evidence type="ECO:0000256" key="1">
    <source>
        <dbReference type="ARBA" id="ARBA00004141"/>
    </source>
</evidence>
<evidence type="ECO:0000256" key="6">
    <source>
        <dbReference type="ARBA" id="ARBA00035673"/>
    </source>
</evidence>
<dbReference type="EMBL" id="AJVK01016737">
    <property type="status" value="NOT_ANNOTATED_CDS"/>
    <property type="molecule type" value="Genomic_DNA"/>
</dbReference>
<dbReference type="InterPro" id="IPR012506">
    <property type="entry name" value="TMEM86B-like"/>
</dbReference>
<dbReference type="Proteomes" id="UP000092462">
    <property type="component" value="Unassembled WGS sequence"/>
</dbReference>
<reference evidence="9" key="1">
    <citation type="submission" date="2022-08" db="UniProtKB">
        <authorList>
            <consortium name="EnsemblMetazoa"/>
        </authorList>
    </citation>
    <scope>IDENTIFICATION</scope>
    <source>
        <strain evidence="9">Israel</strain>
    </source>
</reference>
<sequence length="228" mass="25224">MGVSVNLIKLIVPKLLPFFVTFVLYFILSTYDTRSEIWSTVVKCAPIYSLILFILLYGVRNTDASYTYKILAGLFFSSIGDLLLNINLFEYGVVAFAVAQVAFIAAFGFQPRRWDIGLAMIGASLGALSVILRSINSTVLRLGLPIYSLLLITMAWRAVARASTDKKELPKILGAIGGVLFVISDGFLAFNKFYVNIPYAVILIMVPYYLAECGIALSVVDYKYLPVQ</sequence>
<dbReference type="EC" id="3.3.2.2" evidence="6"/>
<dbReference type="EMBL" id="AJVK01016738">
    <property type="status" value="NOT_ANNOTATED_CDS"/>
    <property type="molecule type" value="Genomic_DNA"/>
</dbReference>
<dbReference type="Pfam" id="PF07947">
    <property type="entry name" value="YhhN"/>
    <property type="match status" value="1"/>
</dbReference>
<evidence type="ECO:0000256" key="5">
    <source>
        <dbReference type="ARBA" id="ARBA00023136"/>
    </source>
</evidence>
<evidence type="ECO:0000256" key="8">
    <source>
        <dbReference type="ARBA" id="ARBA00049560"/>
    </source>
</evidence>